<evidence type="ECO:0000256" key="1">
    <source>
        <dbReference type="ARBA" id="ARBA00004613"/>
    </source>
</evidence>
<dbReference type="RefSeq" id="XP_029639702.2">
    <property type="nucleotide sequence ID" value="XM_029783842.2"/>
</dbReference>
<evidence type="ECO:0000256" key="8">
    <source>
        <dbReference type="SAM" id="Phobius"/>
    </source>
</evidence>
<evidence type="ECO:0000313" key="11">
    <source>
        <dbReference type="RefSeq" id="XP_029639702.2"/>
    </source>
</evidence>
<comment type="subcellular location">
    <subcellularLocation>
        <location evidence="1">Secreted</location>
    </subcellularLocation>
</comment>
<evidence type="ECO:0000256" key="5">
    <source>
        <dbReference type="PIRSR" id="PIRSR000865-1"/>
    </source>
</evidence>
<dbReference type="GO" id="GO:0004806">
    <property type="term" value="F:triacylglycerol lipase activity"/>
    <property type="evidence" value="ECO:0007669"/>
    <property type="project" value="InterPro"/>
</dbReference>
<dbReference type="InterPro" id="IPR000734">
    <property type="entry name" value="TAG_lipase"/>
</dbReference>
<proteinExistence type="inferred from homology"/>
<dbReference type="GO" id="GO:0005615">
    <property type="term" value="C:extracellular space"/>
    <property type="evidence" value="ECO:0007669"/>
    <property type="project" value="TreeGrafter"/>
</dbReference>
<dbReference type="PRINTS" id="PR00823">
    <property type="entry name" value="PANCLIPASE"/>
</dbReference>
<feature type="active site" description="Charge relay system" evidence="5">
    <location>
        <position position="297"/>
    </location>
</feature>
<dbReference type="PIRSF" id="PIRSF000865">
    <property type="entry name" value="Lipoprotein_lipase_LIPH"/>
    <property type="match status" value="1"/>
</dbReference>
<evidence type="ECO:0000313" key="10">
    <source>
        <dbReference type="Proteomes" id="UP000515154"/>
    </source>
</evidence>
<dbReference type="PANTHER" id="PTHR11610">
    <property type="entry name" value="LIPASE"/>
    <property type="match status" value="1"/>
</dbReference>
<feature type="binding site" evidence="6">
    <location>
        <position position="225"/>
    </location>
    <ligand>
        <name>Ca(2+)</name>
        <dbReference type="ChEBI" id="CHEBI:29108"/>
    </ligand>
</feature>
<keyword evidence="6" id="KW-0106">Calcium</keyword>
<gene>
    <name evidence="11" type="primary">LOC115214812</name>
</gene>
<dbReference type="CDD" id="cd00707">
    <property type="entry name" value="Pancreat_lipase_like"/>
    <property type="match status" value="1"/>
</dbReference>
<dbReference type="PRINTS" id="PR00821">
    <property type="entry name" value="TAGLIPASE"/>
</dbReference>
<comment type="similarity">
    <text evidence="2 7">Belongs to the AB hydrolase superfamily. Lipase family.</text>
</comment>
<feature type="domain" description="Lipase" evidence="9">
    <location>
        <begin position="60"/>
        <end position="360"/>
    </location>
</feature>
<dbReference type="GO" id="GO:0046872">
    <property type="term" value="F:metal ion binding"/>
    <property type="evidence" value="ECO:0007669"/>
    <property type="project" value="UniProtKB-KW"/>
</dbReference>
<feature type="active site" description="Charge relay system" evidence="5">
    <location>
        <position position="209"/>
    </location>
</feature>
<dbReference type="GO" id="GO:0016042">
    <property type="term" value="P:lipid catabolic process"/>
    <property type="evidence" value="ECO:0007669"/>
    <property type="project" value="TreeGrafter"/>
</dbReference>
<keyword evidence="8" id="KW-0472">Membrane</keyword>
<accession>A0A6P7SMR8</accession>
<evidence type="ECO:0000256" key="6">
    <source>
        <dbReference type="PIRSR" id="PIRSR000865-2"/>
    </source>
</evidence>
<feature type="active site" description="Nucleophile" evidence="5">
    <location>
        <position position="186"/>
    </location>
</feature>
<dbReference type="InterPro" id="IPR016272">
    <property type="entry name" value="Lipase_LIPH"/>
</dbReference>
<keyword evidence="4" id="KW-1015">Disulfide bond</keyword>
<reference evidence="11" key="1">
    <citation type="submission" date="2025-08" db="UniProtKB">
        <authorList>
            <consortium name="RefSeq"/>
        </authorList>
    </citation>
    <scope>IDENTIFICATION</scope>
</reference>
<dbReference type="InterPro" id="IPR033906">
    <property type="entry name" value="Lipase_N"/>
</dbReference>
<keyword evidence="8" id="KW-0812">Transmembrane</keyword>
<keyword evidence="10" id="KW-1185">Reference proteome</keyword>
<dbReference type="KEGG" id="osn:115214812"/>
<keyword evidence="8" id="KW-1133">Transmembrane helix</keyword>
<dbReference type="AlphaFoldDB" id="A0A6P7SMR8"/>
<organism evidence="10 11">
    <name type="scientific">Octopus sinensis</name>
    <name type="common">East Asian common octopus</name>
    <dbReference type="NCBI Taxonomy" id="2607531"/>
    <lineage>
        <taxon>Eukaryota</taxon>
        <taxon>Metazoa</taxon>
        <taxon>Spiralia</taxon>
        <taxon>Lophotrochozoa</taxon>
        <taxon>Mollusca</taxon>
        <taxon>Cephalopoda</taxon>
        <taxon>Coleoidea</taxon>
        <taxon>Octopodiformes</taxon>
        <taxon>Octopoda</taxon>
        <taxon>Incirrata</taxon>
        <taxon>Octopodidae</taxon>
        <taxon>Octopus</taxon>
    </lineage>
</organism>
<evidence type="ECO:0000256" key="2">
    <source>
        <dbReference type="ARBA" id="ARBA00010701"/>
    </source>
</evidence>
<protein>
    <submittedName>
        <fullName evidence="11">Inactive pancreatic lipase-related protein 1</fullName>
    </submittedName>
</protein>
<dbReference type="Proteomes" id="UP000515154">
    <property type="component" value="Linkage group LG8"/>
</dbReference>
<feature type="transmembrane region" description="Helical" evidence="8">
    <location>
        <begin position="12"/>
        <end position="31"/>
    </location>
</feature>
<dbReference type="InterPro" id="IPR002331">
    <property type="entry name" value="Lipase_panc"/>
</dbReference>
<evidence type="ECO:0000259" key="9">
    <source>
        <dbReference type="Pfam" id="PF00151"/>
    </source>
</evidence>
<dbReference type="SUPFAM" id="SSF53474">
    <property type="entry name" value="alpha/beta-Hydrolases"/>
    <property type="match status" value="1"/>
</dbReference>
<evidence type="ECO:0000256" key="4">
    <source>
        <dbReference type="ARBA" id="ARBA00023157"/>
    </source>
</evidence>
<evidence type="ECO:0000256" key="3">
    <source>
        <dbReference type="ARBA" id="ARBA00022525"/>
    </source>
</evidence>
<keyword evidence="6" id="KW-0479">Metal-binding</keyword>
<dbReference type="Gene3D" id="3.40.50.1820">
    <property type="entry name" value="alpha/beta hydrolase"/>
    <property type="match status" value="1"/>
</dbReference>
<dbReference type="InterPro" id="IPR013818">
    <property type="entry name" value="Lipase"/>
</dbReference>
<evidence type="ECO:0000256" key="7">
    <source>
        <dbReference type="RuleBase" id="RU004262"/>
    </source>
</evidence>
<dbReference type="Pfam" id="PF00151">
    <property type="entry name" value="Lipase"/>
    <property type="match status" value="1"/>
</dbReference>
<sequence length="486" mass="55187">MPKYTAKYLPPSIFNSYSFLLSFLISVAFTYPHYSTHIKKRCFRTLGCFSIIYPYNNTYLLPDSPFLIGTRFWIYSPYSIKRKPLRIDSNRSRRNHFKYRFPTKVIIPGFNPNHENFKWIHDMAIALQHQEPANIITVDWSRGAGFPYEQAVANARVVGKQITNLLIKLNPTKLRFFTKLHLIGHSLGAHIAAFAANGLNHTSRITGLDPAGPNYERAPKEVRLDPSDADFVDVIHTDGSSFSAIKGFGTMKQLGDVDLYPNGGKKQPGCEGSWAHLFYQAYKTGLKNATNYVGCSHSRAIQLFMESINSTCFRAVKCSSDADFENGQCVLGEFITMGYYLSKRTPKGTYYLNTLKAPPYCAHNYVVDVYLAQNDTIHGAYIKVIGLKSSTKQIILPSQPNSHSNRYRSSVVVLTPRDLGEIVEVRILYRPPSRFGFFLFRYNIEVHGVSVMGLSYHTKFQSCEKVTIAKGHTYRFQQNNFINTCT</sequence>
<name>A0A6P7SMR8_9MOLL</name>
<dbReference type="InterPro" id="IPR029058">
    <property type="entry name" value="AB_hydrolase_fold"/>
</dbReference>
<feature type="binding site" evidence="6">
    <location>
        <position position="228"/>
    </location>
    <ligand>
        <name>Ca(2+)</name>
        <dbReference type="ChEBI" id="CHEBI:29108"/>
    </ligand>
</feature>
<keyword evidence="3" id="KW-0964">Secreted</keyword>
<feature type="binding site" evidence="6">
    <location>
        <position position="223"/>
    </location>
    <ligand>
        <name>Ca(2+)</name>
        <dbReference type="ChEBI" id="CHEBI:29108"/>
    </ligand>
</feature>